<keyword evidence="5" id="KW-0805">Transcription regulation</keyword>
<accession>W6MTU9</accession>
<feature type="compositionally biased region" description="Polar residues" evidence="9">
    <location>
        <begin position="284"/>
        <end position="299"/>
    </location>
</feature>
<comment type="subcellular location">
    <subcellularLocation>
        <location evidence="1">Nucleus</location>
    </subcellularLocation>
</comment>
<dbReference type="GO" id="GO:0008270">
    <property type="term" value="F:zinc ion binding"/>
    <property type="evidence" value="ECO:0007669"/>
    <property type="project" value="UniProtKB-KW"/>
</dbReference>
<dbReference type="InterPro" id="IPR013860">
    <property type="entry name" value="AreA_GATA"/>
</dbReference>
<reference evidence="11" key="2">
    <citation type="submission" date="2014-02" db="EMBL/GenBank/DDBJ databases">
        <title>Complete DNA sequence of /Kuraishia capsulata/ illustrates novel genomic features among budding yeasts (/Saccharomycotina/).</title>
        <authorList>
            <person name="Morales L."/>
            <person name="Noel B."/>
            <person name="Porcel B."/>
            <person name="Marcet-Houben M."/>
            <person name="Hullo M-F."/>
            <person name="Sacerdot C."/>
            <person name="Tekaia F."/>
            <person name="Leh-Louis V."/>
            <person name="Despons L."/>
            <person name="Khanna V."/>
            <person name="Aury J-M."/>
            <person name="Barbe V."/>
            <person name="Couloux A."/>
            <person name="Labadie K."/>
            <person name="Pelletier E."/>
            <person name="Souciet J-L."/>
            <person name="Boekhout T."/>
            <person name="Gabaldon T."/>
            <person name="Wincker P."/>
            <person name="Dujon B."/>
        </authorList>
    </citation>
    <scope>NUCLEOTIDE SEQUENCE</scope>
    <source>
        <strain evidence="11">CBS 1993</strain>
    </source>
</reference>
<dbReference type="PANTHER" id="PTHR10071:SF281">
    <property type="entry name" value="BOX A-BINDING FACTOR-RELATED"/>
    <property type="match status" value="1"/>
</dbReference>
<feature type="compositionally biased region" description="Polar residues" evidence="9">
    <location>
        <begin position="267"/>
        <end position="277"/>
    </location>
</feature>
<keyword evidence="2" id="KW-0479">Metal-binding</keyword>
<dbReference type="EMBL" id="HG793129">
    <property type="protein sequence ID" value="CDK28682.1"/>
    <property type="molecule type" value="Genomic_DNA"/>
</dbReference>
<evidence type="ECO:0000256" key="2">
    <source>
        <dbReference type="ARBA" id="ARBA00022723"/>
    </source>
</evidence>
<feature type="domain" description="GATA-type" evidence="10">
    <location>
        <begin position="501"/>
        <end position="554"/>
    </location>
</feature>
<dbReference type="Pfam" id="PF00320">
    <property type="entry name" value="GATA"/>
    <property type="match status" value="1"/>
</dbReference>
<dbReference type="GeneID" id="34522060"/>
<feature type="compositionally biased region" description="Low complexity" evidence="9">
    <location>
        <begin position="350"/>
        <end position="373"/>
    </location>
</feature>
<keyword evidence="7" id="KW-0539">Nucleus</keyword>
<feature type="region of interest" description="Disordered" evidence="9">
    <location>
        <begin position="552"/>
        <end position="618"/>
    </location>
</feature>
<feature type="compositionally biased region" description="Polar residues" evidence="9">
    <location>
        <begin position="210"/>
        <end position="221"/>
    </location>
</feature>
<name>W6MTU9_9ASCO</name>
<feature type="region of interest" description="Disordered" evidence="9">
    <location>
        <begin position="210"/>
        <end position="375"/>
    </location>
</feature>
<evidence type="ECO:0000256" key="4">
    <source>
        <dbReference type="ARBA" id="ARBA00022833"/>
    </source>
</evidence>
<dbReference type="Gene3D" id="3.30.50.10">
    <property type="entry name" value="Erythroid Transcription Factor GATA-1, subunit A"/>
    <property type="match status" value="1"/>
</dbReference>
<dbReference type="GO" id="GO:0000978">
    <property type="term" value="F:RNA polymerase II cis-regulatory region sequence-specific DNA binding"/>
    <property type="evidence" value="ECO:0007669"/>
    <property type="project" value="TreeGrafter"/>
</dbReference>
<dbReference type="GO" id="GO:0000981">
    <property type="term" value="F:DNA-binding transcription factor activity, RNA polymerase II-specific"/>
    <property type="evidence" value="ECO:0007669"/>
    <property type="project" value="TreeGrafter"/>
</dbReference>
<dbReference type="GO" id="GO:0045944">
    <property type="term" value="P:positive regulation of transcription by RNA polymerase II"/>
    <property type="evidence" value="ECO:0007669"/>
    <property type="project" value="TreeGrafter"/>
</dbReference>
<evidence type="ECO:0000259" key="10">
    <source>
        <dbReference type="PROSITE" id="PS50114"/>
    </source>
</evidence>
<evidence type="ECO:0000256" key="8">
    <source>
        <dbReference type="PROSITE-ProRule" id="PRU00094"/>
    </source>
</evidence>
<feature type="compositionally biased region" description="Polar residues" evidence="9">
    <location>
        <begin position="473"/>
        <end position="503"/>
    </location>
</feature>
<dbReference type="PRINTS" id="PR00619">
    <property type="entry name" value="GATAZNFINGER"/>
</dbReference>
<feature type="region of interest" description="Disordered" evidence="9">
    <location>
        <begin position="407"/>
        <end position="503"/>
    </location>
</feature>
<dbReference type="SUPFAM" id="SSF57716">
    <property type="entry name" value="Glucocorticoid receptor-like (DNA-binding domain)"/>
    <property type="match status" value="1"/>
</dbReference>
<keyword evidence="12" id="KW-1185">Reference proteome</keyword>
<dbReference type="OrthoDB" id="515401at2759"/>
<dbReference type="STRING" id="1382522.W6MTU9"/>
<dbReference type="InterPro" id="IPR039355">
    <property type="entry name" value="Transcription_factor_GATA"/>
</dbReference>
<evidence type="ECO:0000256" key="5">
    <source>
        <dbReference type="ARBA" id="ARBA00023015"/>
    </source>
</evidence>
<dbReference type="InterPro" id="IPR000679">
    <property type="entry name" value="Znf_GATA"/>
</dbReference>
<dbReference type="InterPro" id="IPR013088">
    <property type="entry name" value="Znf_NHR/GATA"/>
</dbReference>
<dbReference type="Proteomes" id="UP000019384">
    <property type="component" value="Unassembled WGS sequence"/>
</dbReference>
<dbReference type="AlphaFoldDB" id="W6MTU9"/>
<dbReference type="PANTHER" id="PTHR10071">
    <property type="entry name" value="TRANSCRIPTION FACTOR GATA FAMILY MEMBER"/>
    <property type="match status" value="1"/>
</dbReference>
<keyword evidence="4" id="KW-0862">Zinc</keyword>
<dbReference type="FunFam" id="3.30.50.10:FF:000007">
    <property type="entry name" value="Nitrogen regulatory AreA, N-terminal"/>
    <property type="match status" value="1"/>
</dbReference>
<evidence type="ECO:0000256" key="7">
    <source>
        <dbReference type="ARBA" id="ARBA00023242"/>
    </source>
</evidence>
<dbReference type="HOGENOM" id="CLU_021528_0_0_1"/>
<dbReference type="CDD" id="cd00202">
    <property type="entry name" value="ZnF_GATA"/>
    <property type="match status" value="1"/>
</dbReference>
<protein>
    <recommendedName>
        <fullName evidence="10">GATA-type domain-containing protein</fullName>
    </recommendedName>
</protein>
<dbReference type="SMART" id="SM00401">
    <property type="entry name" value="ZnF_GATA"/>
    <property type="match status" value="1"/>
</dbReference>
<dbReference type="RefSeq" id="XP_022460672.1">
    <property type="nucleotide sequence ID" value="XM_022601424.1"/>
</dbReference>
<evidence type="ECO:0000256" key="6">
    <source>
        <dbReference type="ARBA" id="ARBA00023163"/>
    </source>
</evidence>
<feature type="compositionally biased region" description="Low complexity" evidence="9">
    <location>
        <begin position="557"/>
        <end position="579"/>
    </location>
</feature>
<evidence type="ECO:0000313" key="12">
    <source>
        <dbReference type="Proteomes" id="UP000019384"/>
    </source>
</evidence>
<proteinExistence type="predicted"/>
<sequence>MLSNIDIFNQAVSMNHNSLSQGDLASSQLANKFQFADLHTASPASEAPNDENAATALWRMYAKAKASLPYRTRMENLTWRMMSINLKNSGRIKPRESAEEFLNSNVSDQDGDASNLFNNMNGWPEHPALDIELVDNTKMWTPSMDAASPGRPAVNAGLGAETVQQNVTDPTAEDFDYVAHIKRIGQEEYSAKTIYEPSVAHPYQTHQVHRSQSQMNRSHSQFDLDIPSPNDVSSRLSQQTMVGSAPPSLHHNPSFVNFLGNNGDMYSPNSSNVQTPSAEHRDSSTYFDTYFQSNQSPQKNPLRKQQPHTLKMEQRQQQQPQHMDSHQWKGLWEQNGIDGMGMNIGVNGGSQQQQQQQPSHSQHQQTQQVQPQSRNEIKKEAEFPYAIAQNTKNPLAEYAQGLAIDFDGDTNMDPFPQVSNQMMSQPQQQSTQQQQKSKLKSGQPMVRKKSVAASGSAKTVKVKGKARRLSISPADNTPQAVTPTSGMSSSGNASDFNNTLNGQPTSCTNCNTRTTPLWRRNPEGEPLCNACGLFLKLHGVVRPLSLKTDVIKKRQRGASSSGPASSVGGSESVAASSPALSTKLTKAIEEESADGDNLNPTPIPKSAKTKPPTNGHQNAADMMVTFNDNDIQLEALEFDQVLNMDAADGSQNNWEWLTMSL</sequence>
<dbReference type="PROSITE" id="PS50114">
    <property type="entry name" value="GATA_ZN_FINGER_2"/>
    <property type="match status" value="1"/>
</dbReference>
<dbReference type="PROSITE" id="PS00344">
    <property type="entry name" value="GATA_ZN_FINGER_1"/>
    <property type="match status" value="1"/>
</dbReference>
<reference evidence="11" key="1">
    <citation type="submission" date="2013-12" db="EMBL/GenBank/DDBJ databases">
        <authorList>
            <person name="Genoscope - CEA"/>
        </authorList>
    </citation>
    <scope>NUCLEOTIDE SEQUENCE</scope>
    <source>
        <strain evidence="11">CBS 1993</strain>
    </source>
</reference>
<organism evidence="11 12">
    <name type="scientific">Kuraishia capsulata CBS 1993</name>
    <dbReference type="NCBI Taxonomy" id="1382522"/>
    <lineage>
        <taxon>Eukaryota</taxon>
        <taxon>Fungi</taxon>
        <taxon>Dikarya</taxon>
        <taxon>Ascomycota</taxon>
        <taxon>Saccharomycotina</taxon>
        <taxon>Pichiomycetes</taxon>
        <taxon>Pichiales</taxon>
        <taxon>Pichiaceae</taxon>
        <taxon>Kuraishia</taxon>
    </lineage>
</organism>
<keyword evidence="3 8" id="KW-0863">Zinc-finger</keyword>
<dbReference type="Pfam" id="PF08550">
    <property type="entry name" value="GATA_AreA"/>
    <property type="match status" value="1"/>
</dbReference>
<dbReference type="GO" id="GO:0005634">
    <property type="term" value="C:nucleus"/>
    <property type="evidence" value="ECO:0007669"/>
    <property type="project" value="UniProtKB-SubCell"/>
</dbReference>
<evidence type="ECO:0000256" key="3">
    <source>
        <dbReference type="ARBA" id="ARBA00022771"/>
    </source>
</evidence>
<keyword evidence="6" id="KW-0804">Transcription</keyword>
<evidence type="ECO:0000256" key="1">
    <source>
        <dbReference type="ARBA" id="ARBA00004123"/>
    </source>
</evidence>
<evidence type="ECO:0000313" key="11">
    <source>
        <dbReference type="EMBL" id="CDK28682.1"/>
    </source>
</evidence>
<evidence type="ECO:0000256" key="9">
    <source>
        <dbReference type="SAM" id="MobiDB-lite"/>
    </source>
</evidence>
<feature type="compositionally biased region" description="Polar residues" evidence="9">
    <location>
        <begin position="230"/>
        <end position="242"/>
    </location>
</feature>
<gene>
    <name evidence="11" type="ORF">KUCA_T00004666001</name>
</gene>
<feature type="compositionally biased region" description="Low complexity" evidence="9">
    <location>
        <begin position="417"/>
        <end position="443"/>
    </location>
</feature>
<dbReference type="GO" id="GO:0000122">
    <property type="term" value="P:negative regulation of transcription by RNA polymerase II"/>
    <property type="evidence" value="ECO:0007669"/>
    <property type="project" value="TreeGrafter"/>
</dbReference>